<evidence type="ECO:0000313" key="3">
    <source>
        <dbReference type="Proteomes" id="UP001497525"/>
    </source>
</evidence>
<feature type="chain" id="PRO_5043651748" evidence="1">
    <location>
        <begin position="28"/>
        <end position="104"/>
    </location>
</feature>
<dbReference type="EMBL" id="CAXLJL010000060">
    <property type="protein sequence ID" value="CAL5130298.1"/>
    <property type="molecule type" value="Genomic_DNA"/>
</dbReference>
<dbReference type="AlphaFoldDB" id="A0AAV2SYN4"/>
<proteinExistence type="predicted"/>
<sequence>MFASNSILFSCVVVFVALLTELQPCKAGSLRKLFPSSGMLQEEMFYSNRVDQVVDECIRRLAPQMADQIRSSLESKPPKRLNVIQSTVLLESCLYDEMQRVGGV</sequence>
<reference evidence="2" key="1">
    <citation type="submission" date="2024-06" db="EMBL/GenBank/DDBJ databases">
        <authorList>
            <person name="Liu X."/>
            <person name="Lenzi L."/>
            <person name="Haldenby T S."/>
            <person name="Uol C."/>
        </authorList>
    </citation>
    <scope>NUCLEOTIDE SEQUENCE</scope>
</reference>
<protein>
    <submittedName>
        <fullName evidence="2">Uncharacterized protein</fullName>
    </submittedName>
</protein>
<gene>
    <name evidence="2" type="ORF">CDAUBV1_LOCUS1711</name>
</gene>
<evidence type="ECO:0000256" key="1">
    <source>
        <dbReference type="SAM" id="SignalP"/>
    </source>
</evidence>
<feature type="signal peptide" evidence="1">
    <location>
        <begin position="1"/>
        <end position="27"/>
    </location>
</feature>
<accession>A0AAV2SYN4</accession>
<dbReference type="Proteomes" id="UP001497525">
    <property type="component" value="Unassembled WGS sequence"/>
</dbReference>
<keyword evidence="1" id="KW-0732">Signal</keyword>
<evidence type="ECO:0000313" key="2">
    <source>
        <dbReference type="EMBL" id="CAL5130298.1"/>
    </source>
</evidence>
<comment type="caution">
    <text evidence="2">The sequence shown here is derived from an EMBL/GenBank/DDBJ whole genome shotgun (WGS) entry which is preliminary data.</text>
</comment>
<organism evidence="2 3">
    <name type="scientific">Calicophoron daubneyi</name>
    <name type="common">Rumen fluke</name>
    <name type="synonym">Paramphistomum daubneyi</name>
    <dbReference type="NCBI Taxonomy" id="300641"/>
    <lineage>
        <taxon>Eukaryota</taxon>
        <taxon>Metazoa</taxon>
        <taxon>Spiralia</taxon>
        <taxon>Lophotrochozoa</taxon>
        <taxon>Platyhelminthes</taxon>
        <taxon>Trematoda</taxon>
        <taxon>Digenea</taxon>
        <taxon>Plagiorchiida</taxon>
        <taxon>Pronocephalata</taxon>
        <taxon>Paramphistomoidea</taxon>
        <taxon>Paramphistomidae</taxon>
        <taxon>Calicophoron</taxon>
    </lineage>
</organism>
<name>A0AAV2SYN4_CALDB</name>